<dbReference type="Pfam" id="PF02365">
    <property type="entry name" value="NAM"/>
    <property type="match status" value="1"/>
</dbReference>
<dbReference type="Proteomes" id="UP000036987">
    <property type="component" value="Unassembled WGS sequence"/>
</dbReference>
<sequence>MSFLSMMESKLAPGFRFHPRDEELINDYLAKKIAGTTTGDDFNSLDMMEDVDLNKIEPWDLPDNTCVGGKEWYFFCLRDRKYATGQRTNRATLSGYWKATGKDRHVTDGGKGGRLVGMRKTLVFYRGRAPKGKKTDWVMHEFRMELEDTLYSSCLNHSSNNNDWVLCRVFCKTRSRGTGISGDCKDDVSSSSSLPSLINTYINFDQPNTHMQYGFNQERVPCFSNILNGTGLLTPPAPMPSTSNTASGRRFPADATATSLWSVPPLTNFVFDEKSLDKDLNFNYDQTERIGRSSESCNFAENPFVGQQSMWNPF</sequence>
<evidence type="ECO:0000259" key="5">
    <source>
        <dbReference type="PROSITE" id="PS51005"/>
    </source>
</evidence>
<dbReference type="InterPro" id="IPR036093">
    <property type="entry name" value="NAC_dom_sf"/>
</dbReference>
<evidence type="ECO:0000313" key="6">
    <source>
        <dbReference type="EMBL" id="KMZ75254.1"/>
    </source>
</evidence>
<comment type="caution">
    <text evidence="6">The sequence shown here is derived from an EMBL/GenBank/DDBJ whole genome shotgun (WGS) entry which is preliminary data.</text>
</comment>
<dbReference type="Gene3D" id="2.170.150.80">
    <property type="entry name" value="NAC domain"/>
    <property type="match status" value="1"/>
</dbReference>
<reference evidence="7" key="1">
    <citation type="journal article" date="2016" name="Nature">
        <title>The genome of the seagrass Zostera marina reveals angiosperm adaptation to the sea.</title>
        <authorList>
            <person name="Olsen J.L."/>
            <person name="Rouze P."/>
            <person name="Verhelst B."/>
            <person name="Lin Y.-C."/>
            <person name="Bayer T."/>
            <person name="Collen J."/>
            <person name="Dattolo E."/>
            <person name="De Paoli E."/>
            <person name="Dittami S."/>
            <person name="Maumus F."/>
            <person name="Michel G."/>
            <person name="Kersting A."/>
            <person name="Lauritano C."/>
            <person name="Lohaus R."/>
            <person name="Toepel M."/>
            <person name="Tonon T."/>
            <person name="Vanneste K."/>
            <person name="Amirebrahimi M."/>
            <person name="Brakel J."/>
            <person name="Bostroem C."/>
            <person name="Chovatia M."/>
            <person name="Grimwood J."/>
            <person name="Jenkins J.W."/>
            <person name="Jueterbock A."/>
            <person name="Mraz A."/>
            <person name="Stam W.T."/>
            <person name="Tice H."/>
            <person name="Bornberg-Bauer E."/>
            <person name="Green P.J."/>
            <person name="Pearson G.A."/>
            <person name="Procaccini G."/>
            <person name="Duarte C.M."/>
            <person name="Schmutz J."/>
            <person name="Reusch T.B.H."/>
            <person name="Van de Peer Y."/>
        </authorList>
    </citation>
    <scope>NUCLEOTIDE SEQUENCE [LARGE SCALE GENOMIC DNA]</scope>
    <source>
        <strain evidence="7">cv. Finnish</strain>
    </source>
</reference>
<dbReference type="PROSITE" id="PS51005">
    <property type="entry name" value="NAC"/>
    <property type="match status" value="1"/>
</dbReference>
<evidence type="ECO:0000256" key="3">
    <source>
        <dbReference type="ARBA" id="ARBA00023163"/>
    </source>
</evidence>
<dbReference type="InterPro" id="IPR003441">
    <property type="entry name" value="NAC-dom"/>
</dbReference>
<evidence type="ECO:0000256" key="1">
    <source>
        <dbReference type="ARBA" id="ARBA00023015"/>
    </source>
</evidence>
<accession>A0A0K9Q252</accession>
<keyword evidence="1" id="KW-0805">Transcription regulation</keyword>
<dbReference type="GO" id="GO:0006355">
    <property type="term" value="P:regulation of DNA-templated transcription"/>
    <property type="evidence" value="ECO:0007669"/>
    <property type="project" value="InterPro"/>
</dbReference>
<dbReference type="PANTHER" id="PTHR31744:SF96">
    <property type="entry name" value="NAC DOMAIN-CONTAINING PROTEIN 21_22"/>
    <property type="match status" value="1"/>
</dbReference>
<organism evidence="6 7">
    <name type="scientific">Zostera marina</name>
    <name type="common">Eelgrass</name>
    <dbReference type="NCBI Taxonomy" id="29655"/>
    <lineage>
        <taxon>Eukaryota</taxon>
        <taxon>Viridiplantae</taxon>
        <taxon>Streptophyta</taxon>
        <taxon>Embryophyta</taxon>
        <taxon>Tracheophyta</taxon>
        <taxon>Spermatophyta</taxon>
        <taxon>Magnoliopsida</taxon>
        <taxon>Liliopsida</taxon>
        <taxon>Zosteraceae</taxon>
        <taxon>Zostera</taxon>
    </lineage>
</organism>
<dbReference type="SUPFAM" id="SSF101941">
    <property type="entry name" value="NAC domain"/>
    <property type="match status" value="1"/>
</dbReference>
<evidence type="ECO:0000256" key="4">
    <source>
        <dbReference type="ARBA" id="ARBA00023242"/>
    </source>
</evidence>
<name>A0A0K9Q252_ZOSMR</name>
<dbReference type="FunFam" id="2.170.150.80:FF:000006">
    <property type="entry name" value="NAC domain-containing protein 100-like"/>
    <property type="match status" value="1"/>
</dbReference>
<dbReference type="EMBL" id="LFYR01000192">
    <property type="protein sequence ID" value="KMZ75254.1"/>
    <property type="molecule type" value="Genomic_DNA"/>
</dbReference>
<evidence type="ECO:0000313" key="7">
    <source>
        <dbReference type="Proteomes" id="UP000036987"/>
    </source>
</evidence>
<keyword evidence="7" id="KW-1185">Reference proteome</keyword>
<keyword evidence="4" id="KW-0539">Nucleus</keyword>
<keyword evidence="3" id="KW-0804">Transcription</keyword>
<dbReference type="PANTHER" id="PTHR31744">
    <property type="entry name" value="PROTEIN CUP-SHAPED COTYLEDON 2-RELATED"/>
    <property type="match status" value="1"/>
</dbReference>
<dbReference type="GO" id="GO:0003677">
    <property type="term" value="F:DNA binding"/>
    <property type="evidence" value="ECO:0007669"/>
    <property type="project" value="UniProtKB-KW"/>
</dbReference>
<proteinExistence type="predicted"/>
<dbReference type="OMA" id="KPSRGAW"/>
<dbReference type="OrthoDB" id="744205at2759"/>
<keyword evidence="2" id="KW-0238">DNA-binding</keyword>
<protein>
    <submittedName>
        <fullName evidence="6">NAC domain-containing protein 21/22</fullName>
    </submittedName>
</protein>
<gene>
    <name evidence="6" type="ORF">ZOSMA_117G00720</name>
</gene>
<evidence type="ECO:0000256" key="2">
    <source>
        <dbReference type="ARBA" id="ARBA00023125"/>
    </source>
</evidence>
<dbReference type="AlphaFoldDB" id="A0A0K9Q252"/>
<feature type="domain" description="NAC" evidence="5">
    <location>
        <begin position="11"/>
        <end position="172"/>
    </location>
</feature>